<dbReference type="Gene3D" id="2.30.30.100">
    <property type="match status" value="1"/>
</dbReference>
<reference evidence="5 6" key="1">
    <citation type="submission" date="2022-06" db="EMBL/GenBank/DDBJ databases">
        <title>Isolation of gut microbiota from human fecal samples.</title>
        <authorList>
            <person name="Pamer E.G."/>
            <person name="Barat B."/>
            <person name="Waligurski E."/>
            <person name="Medina S."/>
            <person name="Paddock L."/>
            <person name="Mostad J."/>
        </authorList>
    </citation>
    <scope>NUCLEOTIDE SEQUENCE [LARGE SCALE GENOMIC DNA]</scope>
    <source>
        <strain evidence="5 6">DFI.9.73</strain>
    </source>
</reference>
<dbReference type="Gene3D" id="1.10.10.10">
    <property type="entry name" value="Winged helix-like DNA-binding domain superfamily/Winged helix DNA-binding domain"/>
    <property type="match status" value="1"/>
</dbReference>
<dbReference type="EMBL" id="JANFZH010000006">
    <property type="protein sequence ID" value="MCQ4839043.1"/>
    <property type="molecule type" value="Genomic_DNA"/>
</dbReference>
<keyword evidence="6" id="KW-1185">Reference proteome</keyword>
<dbReference type="HAMAP" id="MF_00978">
    <property type="entry name" value="Bifunct_BirA"/>
    <property type="match status" value="1"/>
</dbReference>
<dbReference type="PANTHER" id="PTHR12835">
    <property type="entry name" value="BIOTIN PROTEIN LIGASE"/>
    <property type="match status" value="1"/>
</dbReference>
<sequence>MNVTEQVLELLQQGSGPISGEEMAERLKVSRNAVWKAVKKLKEDGYKIGARTNCGYELLSESNVLNPANIRRMLTKAASCVAIDVRSSVSSTNTVLKEIAEQGGAEGMVLIAEQQTMGKGRLGRSFYSPKGDGLYLSILLRPQFSAEESLSITTAAAVSVAGAVEAVTGERALIKWVNDVYLRGRKICGILTEASVDFETKGLHYAVLGIGVNILEPEGGYSEQLRDVAGALYHRDDAPAGVRIRLAAEILNRFFSFYNALPERSFMEEYKQRSLLTGMEITYLRGESVQEGRVLGVDDEARLIVQRGDGETQLFSAGEVNIKKDFLDRLRSQPKERGAK</sequence>
<dbReference type="SUPFAM" id="SSF46785">
    <property type="entry name" value="Winged helix' DNA-binding domain"/>
    <property type="match status" value="1"/>
</dbReference>
<dbReference type="Proteomes" id="UP001524473">
    <property type="component" value="Unassembled WGS sequence"/>
</dbReference>
<comment type="caution">
    <text evidence="3">Lacks conserved residue(s) required for the propagation of feature annotation.</text>
</comment>
<keyword evidence="3" id="KW-0804">Transcription</keyword>
<dbReference type="SUPFAM" id="SSF55681">
    <property type="entry name" value="Class II aaRS and biotin synthetases"/>
    <property type="match status" value="1"/>
</dbReference>
<gene>
    <name evidence="3" type="primary">birA</name>
    <name evidence="5" type="ORF">NE695_03825</name>
</gene>
<protein>
    <recommendedName>
        <fullName evidence="3">Bifunctional ligase/repressor BirA</fullName>
    </recommendedName>
    <alternativeName>
        <fullName evidence="3">Biotin--[acetyl-CoA-carboxylase] ligase</fullName>
        <ecNumber evidence="3">6.3.4.15</ecNumber>
    </alternativeName>
    <alternativeName>
        <fullName evidence="3">Biotin--protein ligase</fullName>
    </alternativeName>
    <alternativeName>
        <fullName evidence="3">Biotin-[acetyl-CoA carboxylase] synthetase</fullName>
    </alternativeName>
</protein>
<keyword evidence="3" id="KW-0238">DNA-binding</keyword>
<feature type="binding site" evidence="3">
    <location>
        <begin position="91"/>
        <end position="93"/>
    </location>
    <ligand>
        <name>biotin</name>
        <dbReference type="ChEBI" id="CHEBI:57586"/>
    </ligand>
</feature>
<comment type="catalytic activity">
    <reaction evidence="3">
        <text>biotin + L-lysyl-[protein] + ATP = N(6)-biotinyl-L-lysyl-[protein] + AMP + diphosphate + H(+)</text>
        <dbReference type="Rhea" id="RHEA:11756"/>
        <dbReference type="Rhea" id="RHEA-COMP:9752"/>
        <dbReference type="Rhea" id="RHEA-COMP:10505"/>
        <dbReference type="ChEBI" id="CHEBI:15378"/>
        <dbReference type="ChEBI" id="CHEBI:29969"/>
        <dbReference type="ChEBI" id="CHEBI:30616"/>
        <dbReference type="ChEBI" id="CHEBI:33019"/>
        <dbReference type="ChEBI" id="CHEBI:57586"/>
        <dbReference type="ChEBI" id="CHEBI:83144"/>
        <dbReference type="ChEBI" id="CHEBI:456215"/>
        <dbReference type="EC" id="6.3.4.15"/>
    </reaction>
</comment>
<dbReference type="InterPro" id="IPR045864">
    <property type="entry name" value="aa-tRNA-synth_II/BPL/LPL"/>
</dbReference>
<feature type="binding site" evidence="3">
    <location>
        <position position="186"/>
    </location>
    <ligand>
        <name>biotin</name>
        <dbReference type="ChEBI" id="CHEBI:57586"/>
    </ligand>
</feature>
<dbReference type="EC" id="6.3.4.15" evidence="3"/>
<dbReference type="InterPro" id="IPR030855">
    <property type="entry name" value="Bifunct_BirA"/>
</dbReference>
<evidence type="ECO:0000313" key="5">
    <source>
        <dbReference type="EMBL" id="MCQ4839043.1"/>
    </source>
</evidence>
<dbReference type="RefSeq" id="WP_066867829.1">
    <property type="nucleotide sequence ID" value="NZ_CABKVV010000014.1"/>
</dbReference>
<organism evidence="5 6">
    <name type="scientific">Neglectibacter timonensis</name>
    <dbReference type="NCBI Taxonomy" id="1776382"/>
    <lineage>
        <taxon>Bacteria</taxon>
        <taxon>Bacillati</taxon>
        <taxon>Bacillota</taxon>
        <taxon>Clostridia</taxon>
        <taxon>Eubacteriales</taxon>
        <taxon>Oscillospiraceae</taxon>
        <taxon>Neglectibacter</taxon>
    </lineage>
</organism>
<comment type="function">
    <text evidence="3">Acts both as a biotin--[acetyl-CoA-carboxylase] ligase and a repressor.</text>
</comment>
<comment type="caution">
    <text evidence="5">The sequence shown here is derived from an EMBL/GenBank/DDBJ whole genome shotgun (WGS) entry which is preliminary data.</text>
</comment>
<evidence type="ECO:0000259" key="4">
    <source>
        <dbReference type="PROSITE" id="PS51733"/>
    </source>
</evidence>
<evidence type="ECO:0000256" key="1">
    <source>
        <dbReference type="ARBA" id="ARBA00022598"/>
    </source>
</evidence>
<dbReference type="InterPro" id="IPR036390">
    <property type="entry name" value="WH_DNA-bd_sf"/>
</dbReference>
<keyword evidence="3" id="KW-0547">Nucleotide-binding</keyword>
<dbReference type="Gene3D" id="3.30.930.10">
    <property type="entry name" value="Bira Bifunctional Protein, Domain 2"/>
    <property type="match status" value="1"/>
</dbReference>
<keyword evidence="2 3" id="KW-0092">Biotin</keyword>
<feature type="domain" description="BPL/LPL catalytic" evidence="4">
    <location>
        <begin position="65"/>
        <end position="262"/>
    </location>
</feature>
<dbReference type="Pfam" id="PF02237">
    <property type="entry name" value="BPL_C"/>
    <property type="match status" value="1"/>
</dbReference>
<keyword evidence="1 3" id="KW-0436">Ligase</keyword>
<feature type="DNA-binding region" description="H-T-H motif" evidence="3">
    <location>
        <begin position="20"/>
        <end position="39"/>
    </location>
</feature>
<keyword evidence="3" id="KW-0067">ATP-binding</keyword>
<keyword evidence="3" id="KW-0678">Repressor</keyword>
<dbReference type="GeneID" id="90533027"/>
<feature type="binding site" evidence="3">
    <location>
        <position position="115"/>
    </location>
    <ligand>
        <name>biotin</name>
        <dbReference type="ChEBI" id="CHEBI:57586"/>
    </ligand>
</feature>
<dbReference type="InterPro" id="IPR004143">
    <property type="entry name" value="BPL_LPL_catalytic"/>
</dbReference>
<evidence type="ECO:0000256" key="3">
    <source>
        <dbReference type="HAMAP-Rule" id="MF_00978"/>
    </source>
</evidence>
<keyword evidence="3" id="KW-0805">Transcription regulation</keyword>
<evidence type="ECO:0000313" key="6">
    <source>
        <dbReference type="Proteomes" id="UP001524473"/>
    </source>
</evidence>
<evidence type="ECO:0000256" key="2">
    <source>
        <dbReference type="ARBA" id="ARBA00023267"/>
    </source>
</evidence>
<dbReference type="PROSITE" id="PS51733">
    <property type="entry name" value="BPL_LPL_CATALYTIC"/>
    <property type="match status" value="1"/>
</dbReference>
<dbReference type="InterPro" id="IPR013196">
    <property type="entry name" value="HTH_11"/>
</dbReference>
<name>A0ABT1RWL0_9FIRM</name>
<dbReference type="InterPro" id="IPR036388">
    <property type="entry name" value="WH-like_DNA-bd_sf"/>
</dbReference>
<proteinExistence type="inferred from homology"/>
<dbReference type="Pfam" id="PF08279">
    <property type="entry name" value="HTH_11"/>
    <property type="match status" value="1"/>
</dbReference>
<dbReference type="NCBIfam" id="TIGR00121">
    <property type="entry name" value="birA_ligase"/>
    <property type="match status" value="1"/>
</dbReference>
<comment type="similarity">
    <text evidence="3">Belongs to the biotin--protein ligase family.</text>
</comment>
<dbReference type="InterPro" id="IPR004408">
    <property type="entry name" value="Biotin_CoA_COase_ligase"/>
</dbReference>
<dbReference type="InterPro" id="IPR003142">
    <property type="entry name" value="BPL_C"/>
</dbReference>
<dbReference type="PANTHER" id="PTHR12835:SF5">
    <property type="entry name" value="BIOTIN--PROTEIN LIGASE"/>
    <property type="match status" value="1"/>
</dbReference>
<dbReference type="CDD" id="cd16442">
    <property type="entry name" value="BPL"/>
    <property type="match status" value="1"/>
</dbReference>
<accession>A0ABT1RWL0</accession>
<dbReference type="Pfam" id="PF03099">
    <property type="entry name" value="BPL_LplA_LipB"/>
    <property type="match status" value="1"/>
</dbReference>
<dbReference type="GO" id="GO:0004077">
    <property type="term" value="F:biotin--[biotin carboxyl-carrier protein] ligase activity"/>
    <property type="evidence" value="ECO:0007669"/>
    <property type="project" value="UniProtKB-EC"/>
</dbReference>